<feature type="short sequence motif" description="'KMSKS' region" evidence="9">
    <location>
        <begin position="603"/>
        <end position="607"/>
    </location>
</feature>
<evidence type="ECO:0000259" key="11">
    <source>
        <dbReference type="Pfam" id="PF00133"/>
    </source>
</evidence>
<dbReference type="InterPro" id="IPR009008">
    <property type="entry name" value="Val/Leu/Ile-tRNA-synth_edit"/>
</dbReference>
<keyword evidence="4 9" id="KW-0547">Nucleotide-binding</keyword>
<dbReference type="FunFam" id="1.10.730.10:FF:000002">
    <property type="entry name" value="Leucine--tRNA ligase"/>
    <property type="match status" value="1"/>
</dbReference>
<dbReference type="PANTHER" id="PTHR43740:SF2">
    <property type="entry name" value="LEUCINE--TRNA LIGASE, MITOCHONDRIAL"/>
    <property type="match status" value="1"/>
</dbReference>
<dbReference type="PROSITE" id="PS00178">
    <property type="entry name" value="AA_TRNA_LIGASE_I"/>
    <property type="match status" value="1"/>
</dbReference>
<keyword evidence="3 9" id="KW-0436">Ligase</keyword>
<dbReference type="GO" id="GO:0005524">
    <property type="term" value="F:ATP binding"/>
    <property type="evidence" value="ECO:0007669"/>
    <property type="project" value="UniProtKB-UniRule"/>
</dbReference>
<feature type="binding site" evidence="9">
    <location>
        <position position="606"/>
    </location>
    <ligand>
        <name>ATP</name>
        <dbReference type="ChEBI" id="CHEBI:30616"/>
    </ligand>
</feature>
<dbReference type="EMBL" id="JACQMI010000010">
    <property type="protein sequence ID" value="MBI4132706.1"/>
    <property type="molecule type" value="Genomic_DNA"/>
</dbReference>
<dbReference type="InterPro" id="IPR014729">
    <property type="entry name" value="Rossmann-like_a/b/a_fold"/>
</dbReference>
<evidence type="ECO:0000256" key="8">
    <source>
        <dbReference type="ARBA" id="ARBA00047469"/>
    </source>
</evidence>
<dbReference type="AlphaFoldDB" id="A0A932YWH7"/>
<dbReference type="InterPro" id="IPR025709">
    <property type="entry name" value="Leu_tRNA-synth_edit"/>
</dbReference>
<dbReference type="InterPro" id="IPR013155">
    <property type="entry name" value="M/V/L/I-tRNA-synth_anticd-bd"/>
</dbReference>
<dbReference type="Pfam" id="PF00133">
    <property type="entry name" value="tRNA-synt_1"/>
    <property type="match status" value="2"/>
</dbReference>
<evidence type="ECO:0000256" key="2">
    <source>
        <dbReference type="ARBA" id="ARBA00022490"/>
    </source>
</evidence>
<evidence type="ECO:0000259" key="12">
    <source>
        <dbReference type="Pfam" id="PF08264"/>
    </source>
</evidence>
<accession>A0A932YWH7</accession>
<dbReference type="Proteomes" id="UP000756703">
    <property type="component" value="Unassembled WGS sequence"/>
</dbReference>
<evidence type="ECO:0000256" key="7">
    <source>
        <dbReference type="ARBA" id="ARBA00023146"/>
    </source>
</evidence>
<comment type="catalytic activity">
    <reaction evidence="8 9">
        <text>tRNA(Leu) + L-leucine + ATP = L-leucyl-tRNA(Leu) + AMP + diphosphate</text>
        <dbReference type="Rhea" id="RHEA:11688"/>
        <dbReference type="Rhea" id="RHEA-COMP:9613"/>
        <dbReference type="Rhea" id="RHEA-COMP:9622"/>
        <dbReference type="ChEBI" id="CHEBI:30616"/>
        <dbReference type="ChEBI" id="CHEBI:33019"/>
        <dbReference type="ChEBI" id="CHEBI:57427"/>
        <dbReference type="ChEBI" id="CHEBI:78442"/>
        <dbReference type="ChEBI" id="CHEBI:78494"/>
        <dbReference type="ChEBI" id="CHEBI:456215"/>
        <dbReference type="EC" id="6.1.1.4"/>
    </reaction>
</comment>
<evidence type="ECO:0000259" key="13">
    <source>
        <dbReference type="Pfam" id="PF13603"/>
    </source>
</evidence>
<keyword evidence="6 9" id="KW-0648">Protein biosynthesis</keyword>
<feature type="domain" description="Methionyl/Valyl/Leucyl/Isoleucyl-tRNA synthetase anticodon-binding" evidence="12">
    <location>
        <begin position="675"/>
        <end position="783"/>
    </location>
</feature>
<reference evidence="14" key="1">
    <citation type="submission" date="2020-07" db="EMBL/GenBank/DDBJ databases">
        <title>Huge and variable diversity of episymbiotic CPR bacteria and DPANN archaea in groundwater ecosystems.</title>
        <authorList>
            <person name="He C.Y."/>
            <person name="Keren R."/>
            <person name="Whittaker M."/>
            <person name="Farag I.F."/>
            <person name="Doudna J."/>
            <person name="Cate J.H.D."/>
            <person name="Banfield J.F."/>
        </authorList>
    </citation>
    <scope>NUCLEOTIDE SEQUENCE</scope>
    <source>
        <strain evidence="14">NC_groundwater_1225_Ag_S-0.1um_56_177</strain>
    </source>
</reference>
<evidence type="ECO:0000256" key="4">
    <source>
        <dbReference type="ARBA" id="ARBA00022741"/>
    </source>
</evidence>
<feature type="domain" description="Aminoacyl-tRNA synthetase class Ia" evidence="11">
    <location>
        <begin position="423"/>
        <end position="631"/>
    </location>
</feature>
<evidence type="ECO:0000256" key="6">
    <source>
        <dbReference type="ARBA" id="ARBA00022917"/>
    </source>
</evidence>
<gene>
    <name evidence="9" type="primary">leuS</name>
    <name evidence="14" type="ORF">HY473_01225</name>
</gene>
<dbReference type="SUPFAM" id="SSF52374">
    <property type="entry name" value="Nucleotidylyl transferase"/>
    <property type="match status" value="1"/>
</dbReference>
<protein>
    <recommendedName>
        <fullName evidence="9">Leucine--tRNA ligase</fullName>
        <ecNumber evidence="9">6.1.1.4</ecNumber>
    </recommendedName>
    <alternativeName>
        <fullName evidence="9">Leucyl-tRNA synthetase</fullName>
        <shortName evidence="9">LeuRS</shortName>
    </alternativeName>
</protein>
<dbReference type="InterPro" id="IPR002300">
    <property type="entry name" value="aa-tRNA-synth_Ia"/>
</dbReference>
<comment type="caution">
    <text evidence="14">The sequence shown here is derived from an EMBL/GenBank/DDBJ whole genome shotgun (WGS) entry which is preliminary data.</text>
</comment>
<dbReference type="GO" id="GO:0004823">
    <property type="term" value="F:leucine-tRNA ligase activity"/>
    <property type="evidence" value="ECO:0007669"/>
    <property type="project" value="UniProtKB-UniRule"/>
</dbReference>
<evidence type="ECO:0000256" key="1">
    <source>
        <dbReference type="ARBA" id="ARBA00005594"/>
    </source>
</evidence>
<dbReference type="GO" id="GO:0005829">
    <property type="term" value="C:cytosol"/>
    <property type="evidence" value="ECO:0007669"/>
    <property type="project" value="TreeGrafter"/>
</dbReference>
<dbReference type="HAMAP" id="MF_00049_B">
    <property type="entry name" value="Leu_tRNA_synth_B"/>
    <property type="match status" value="1"/>
</dbReference>
<dbReference type="Gene3D" id="3.40.50.620">
    <property type="entry name" value="HUPs"/>
    <property type="match status" value="1"/>
</dbReference>
<evidence type="ECO:0000256" key="10">
    <source>
        <dbReference type="RuleBase" id="RU363035"/>
    </source>
</evidence>
<evidence type="ECO:0000313" key="14">
    <source>
        <dbReference type="EMBL" id="MBI4132706.1"/>
    </source>
</evidence>
<proteinExistence type="inferred from homology"/>
<dbReference type="Gene3D" id="1.10.730.10">
    <property type="entry name" value="Isoleucyl-tRNA Synthetase, Domain 1"/>
    <property type="match status" value="2"/>
</dbReference>
<evidence type="ECO:0000256" key="9">
    <source>
        <dbReference type="HAMAP-Rule" id="MF_00049"/>
    </source>
</evidence>
<comment type="subcellular location">
    <subcellularLocation>
        <location evidence="9">Cytoplasm</location>
    </subcellularLocation>
</comment>
<dbReference type="EC" id="6.1.1.4" evidence="9"/>
<dbReference type="SUPFAM" id="SSF47323">
    <property type="entry name" value="Anticodon-binding domain of a subclass of class I aminoacyl-tRNA synthetases"/>
    <property type="match status" value="1"/>
</dbReference>
<dbReference type="GO" id="GO:0006429">
    <property type="term" value="P:leucyl-tRNA aminoacylation"/>
    <property type="evidence" value="ECO:0007669"/>
    <property type="project" value="UniProtKB-UniRule"/>
</dbReference>
<dbReference type="InterPro" id="IPR001412">
    <property type="entry name" value="aa-tRNA-synth_I_CS"/>
</dbReference>
<dbReference type="PRINTS" id="PR00985">
    <property type="entry name" value="TRNASYNTHLEU"/>
</dbReference>
<dbReference type="GO" id="GO:0002161">
    <property type="term" value="F:aminoacyl-tRNA deacylase activity"/>
    <property type="evidence" value="ECO:0007669"/>
    <property type="project" value="InterPro"/>
</dbReference>
<feature type="domain" description="Leucyl-tRNA synthetase editing" evidence="13">
    <location>
        <begin position="219"/>
        <end position="412"/>
    </location>
</feature>
<comment type="similarity">
    <text evidence="1 9 10">Belongs to the class-I aminoacyl-tRNA synthetase family.</text>
</comment>
<dbReference type="Pfam" id="PF08264">
    <property type="entry name" value="Anticodon_1"/>
    <property type="match status" value="1"/>
</dbReference>
<dbReference type="PANTHER" id="PTHR43740">
    <property type="entry name" value="LEUCYL-TRNA SYNTHETASE"/>
    <property type="match status" value="1"/>
</dbReference>
<dbReference type="NCBIfam" id="TIGR00396">
    <property type="entry name" value="leuS_bact"/>
    <property type="match status" value="1"/>
</dbReference>
<feature type="domain" description="Aminoacyl-tRNA synthetase class Ia" evidence="11">
    <location>
        <begin position="11"/>
        <end position="214"/>
    </location>
</feature>
<dbReference type="Gene3D" id="3.90.740.10">
    <property type="entry name" value="Valyl/Leucyl/Isoleucyl-tRNA synthetase, editing domain"/>
    <property type="match status" value="1"/>
</dbReference>
<evidence type="ECO:0000256" key="5">
    <source>
        <dbReference type="ARBA" id="ARBA00022840"/>
    </source>
</evidence>
<dbReference type="Pfam" id="PF13603">
    <property type="entry name" value="tRNA-synt_1_2"/>
    <property type="match status" value="1"/>
</dbReference>
<evidence type="ECO:0000313" key="15">
    <source>
        <dbReference type="Proteomes" id="UP000756703"/>
    </source>
</evidence>
<dbReference type="CDD" id="cd07958">
    <property type="entry name" value="Anticodon_Ia_Leu_BEm"/>
    <property type="match status" value="1"/>
</dbReference>
<dbReference type="InterPro" id="IPR002302">
    <property type="entry name" value="Leu-tRNA-ligase"/>
</dbReference>
<keyword evidence="5 9" id="KW-0067">ATP-binding</keyword>
<comment type="caution">
    <text evidence="9">Lacks conserved residue(s) required for the propagation of feature annotation.</text>
</comment>
<keyword evidence="7 9" id="KW-0030">Aminoacyl-tRNA synthetase</keyword>
<name>A0A932YWH7_9BACT</name>
<organism evidence="14 15">
    <name type="scientific">Candidatus Sungiibacteriota bacterium</name>
    <dbReference type="NCBI Taxonomy" id="2750080"/>
    <lineage>
        <taxon>Bacteria</taxon>
        <taxon>Candidatus Sungiibacteriota</taxon>
    </lineage>
</organism>
<dbReference type="InterPro" id="IPR009080">
    <property type="entry name" value="tRNAsynth_Ia_anticodon-bd"/>
</dbReference>
<dbReference type="SUPFAM" id="SSF50677">
    <property type="entry name" value="ValRS/IleRS/LeuRS editing domain"/>
    <property type="match status" value="1"/>
</dbReference>
<keyword evidence="2 9" id="KW-0963">Cytoplasm</keyword>
<evidence type="ECO:0000256" key="3">
    <source>
        <dbReference type="ARBA" id="ARBA00022598"/>
    </source>
</evidence>
<sequence>MRYSPAAIESKWQQQWLRERVYEPDLRRATRPFYNLMMFPYPSAEGLHVGNMYAFTGSDIYGRMKRMQGHDVFEPVGLDGFGIHSENYALKISVHPADQAKISERKFYEQLAMLGNGFAWEERLETYDPEYYKWTQWIFIQLFKRGLAYRKKQAVNWCPSCKTVLADEQATGGECERCGSKVEKRELEQWFFKITDYAERLLKNLETIDWSERIKIAQRNWIGRSEGALLKFPISNPPAGRAGSQFSIEVFTTRPDTLFGATYMVLGPEHELISKIKNQISNIKEVEDYIKKAKAKTEEERIAEGKEKTGVELKGVKAVNPANGEEIPVWVADYVLGHVGTGAIMAVPAHDQRDFEFAQKFNLPIKIVVCPHYPDTTCPILDRAYEGAGHLVGSGKFDGMASEEAKSAVTDFVGGERRVQYRLRDWLISRQRYWGPPIPMIFCNACAVAGKGERSEMPGWYAVPEESLPVELPYIKEFRPTGTEQSPLAAVESFYKTTCPACGGAARRETDVSDTFLDSAWYYLGYLMASGNWKLEIGNSALAKLTRLWLPVDMYIGGAEHAVLHLLYVRFLAMVFHDLGLVHFEEPFKQFRAHGLLIKDGAKMSKSRGNVVNPDEHIRAYGADALRMYLMFLGPFEQGGDFRDTGIKGITRFLERIWKLVSEKKYSGSGDTLQSAVHKTIQKVTADIATLQYNTAISALMILLNNFEENPNQTSEAQIKIFLKLAAPFAPHITEELWHELGETQSIHRSAWPQAEEQYLKAETQMLVIQVNGRVRDRVEIETGIGEDAVRDMVLERPKVRAWVREQPVKKFIYIPGRIVNIVV</sequence>